<feature type="non-terminal residue" evidence="1">
    <location>
        <position position="46"/>
    </location>
</feature>
<feature type="non-terminal residue" evidence="1">
    <location>
        <position position="1"/>
    </location>
</feature>
<dbReference type="SUPFAM" id="SSF58069">
    <property type="entry name" value="Virus ectodomain"/>
    <property type="match status" value="1"/>
</dbReference>
<dbReference type="Proteomes" id="UP000053641">
    <property type="component" value="Unassembled WGS sequence"/>
</dbReference>
<dbReference type="Gene3D" id="1.10.287.210">
    <property type="match status" value="1"/>
</dbReference>
<protein>
    <submittedName>
        <fullName evidence="1">Uncharacterized protein</fullName>
    </submittedName>
</protein>
<proteinExistence type="predicted"/>
<reference evidence="1 2" key="1">
    <citation type="submission" date="2014-06" db="EMBL/GenBank/DDBJ databases">
        <title>Genome evolution of avian class.</title>
        <authorList>
            <person name="Zhang G."/>
            <person name="Li C."/>
        </authorList>
    </citation>
    <scope>NUCLEOTIDE SEQUENCE [LARGE SCALE GENOMIC DNA]</scope>
    <source>
        <strain evidence="1">BGI_N309</strain>
    </source>
</reference>
<accession>A0A099Z4M0</accession>
<gene>
    <name evidence="1" type="ORF">N309_10305</name>
</gene>
<name>A0A099Z4M0_TINGU</name>
<sequence length="46" mass="5227">AAIDFLLLAHGHGCEDFEGMCCMDLQDQSKAIHQQIQQLMEHTQKI</sequence>
<evidence type="ECO:0000313" key="2">
    <source>
        <dbReference type="Proteomes" id="UP000053641"/>
    </source>
</evidence>
<keyword evidence="2" id="KW-1185">Reference proteome</keyword>
<dbReference type="EMBL" id="KL890082">
    <property type="protein sequence ID" value="KGL77419.1"/>
    <property type="molecule type" value="Genomic_DNA"/>
</dbReference>
<organism evidence="1 2">
    <name type="scientific">Tinamus guttatus</name>
    <name type="common">White-throated tinamou</name>
    <dbReference type="NCBI Taxonomy" id="94827"/>
    <lineage>
        <taxon>Eukaryota</taxon>
        <taxon>Metazoa</taxon>
        <taxon>Chordata</taxon>
        <taxon>Craniata</taxon>
        <taxon>Vertebrata</taxon>
        <taxon>Euteleostomi</taxon>
        <taxon>Archelosauria</taxon>
        <taxon>Archosauria</taxon>
        <taxon>Dinosauria</taxon>
        <taxon>Saurischia</taxon>
        <taxon>Theropoda</taxon>
        <taxon>Coelurosauria</taxon>
        <taxon>Aves</taxon>
        <taxon>Palaeognathae</taxon>
        <taxon>Tinamiformes</taxon>
        <taxon>Tinamidae</taxon>
        <taxon>Tinamus</taxon>
    </lineage>
</organism>
<dbReference type="AlphaFoldDB" id="A0A099Z4M0"/>
<evidence type="ECO:0000313" key="1">
    <source>
        <dbReference type="EMBL" id="KGL77419.1"/>
    </source>
</evidence>